<gene>
    <name evidence="3" type="ORF">G4Z05_00650</name>
</gene>
<name>A0A6B3TME7_9BACI</name>
<comment type="caution">
    <text evidence="3">The sequence shown here is derived from an EMBL/GenBank/DDBJ whole genome shotgun (WGS) entry which is preliminary data.</text>
</comment>
<dbReference type="InterPro" id="IPR014960">
    <property type="entry name" value="DUF1828"/>
</dbReference>
<feature type="domain" description="DUF1829" evidence="2">
    <location>
        <begin position="159"/>
        <end position="245"/>
    </location>
</feature>
<dbReference type="InterPro" id="IPR014961">
    <property type="entry name" value="DUF1829"/>
</dbReference>
<keyword evidence="4" id="KW-1185">Reference proteome</keyword>
<dbReference type="EMBL" id="JAAIUV010000001">
    <property type="protein sequence ID" value="NEX77410.1"/>
    <property type="molecule type" value="Genomic_DNA"/>
</dbReference>
<organism evidence="3 4">
    <name type="scientific">Neobacillus thermocopriae</name>
    <dbReference type="NCBI Taxonomy" id="1215031"/>
    <lineage>
        <taxon>Bacteria</taxon>
        <taxon>Bacillati</taxon>
        <taxon>Bacillota</taxon>
        <taxon>Bacilli</taxon>
        <taxon>Bacillales</taxon>
        <taxon>Bacillaceae</taxon>
        <taxon>Neobacillus</taxon>
    </lineage>
</organism>
<evidence type="ECO:0000313" key="4">
    <source>
        <dbReference type="Proteomes" id="UP000481621"/>
    </source>
</evidence>
<protein>
    <submittedName>
        <fullName evidence="3">DUF1829 domain-containing protein</fullName>
    </submittedName>
</protein>
<proteinExistence type="predicted"/>
<dbReference type="RefSeq" id="WP_163249957.1">
    <property type="nucleotide sequence ID" value="NZ_JAAIUV010000001.1"/>
</dbReference>
<evidence type="ECO:0000259" key="2">
    <source>
        <dbReference type="Pfam" id="PF08862"/>
    </source>
</evidence>
<evidence type="ECO:0000259" key="1">
    <source>
        <dbReference type="Pfam" id="PF08861"/>
    </source>
</evidence>
<dbReference type="Pfam" id="PF08862">
    <property type="entry name" value="DUF1829"/>
    <property type="match status" value="1"/>
</dbReference>
<sequence>MQIINELKNAYSNWINEQLQFRDLNGAIEITTPFLDRNNDRIQLYVIQDETGLKITDDGITLNELQMSGIDVFDSPRRIELLNFILNGYGVKSNKEELFVNATKSNFPQKKHSLIQAVMSVNDMFMTSRETVTGIFLEDVKEFLDSKDVRFTPNVSFSGKSGLVHHFDFVIPKFKDAPERVLKTFNNPSKEKTEAMLFAWADTKMTRDENSVLYAFLNDTDRKINDSILNALQEYSVKPVLWSEREKYAKELAA</sequence>
<feature type="domain" description="DUF1828" evidence="1">
    <location>
        <begin position="32"/>
        <end position="121"/>
    </location>
</feature>
<evidence type="ECO:0000313" key="3">
    <source>
        <dbReference type="EMBL" id="NEX77410.1"/>
    </source>
</evidence>
<dbReference type="Proteomes" id="UP000481621">
    <property type="component" value="Unassembled WGS sequence"/>
</dbReference>
<dbReference type="Pfam" id="PF08861">
    <property type="entry name" value="DUF1828"/>
    <property type="match status" value="1"/>
</dbReference>
<dbReference type="AlphaFoldDB" id="A0A6B3TME7"/>
<reference evidence="3" key="1">
    <citation type="submission" date="2020-02" db="EMBL/GenBank/DDBJ databases">
        <title>Bacillus sedimentmangrovi sp. nov., isolated from sediment of the mangrove ecosystem.</title>
        <authorList>
            <person name="Liu G."/>
        </authorList>
    </citation>
    <scope>NUCLEOTIDE SEQUENCE [LARGE SCALE GENOMIC DNA]</scope>
    <source>
        <strain evidence="3">SgZ-7</strain>
    </source>
</reference>
<accession>A0A6B3TME7</accession>